<feature type="region of interest" description="Disordered" evidence="1">
    <location>
        <begin position="204"/>
        <end position="338"/>
    </location>
</feature>
<accession>A0A509EB69</accession>
<evidence type="ECO:0008006" key="4">
    <source>
        <dbReference type="Google" id="ProtNLM"/>
    </source>
</evidence>
<evidence type="ECO:0000256" key="1">
    <source>
        <dbReference type="SAM" id="MobiDB-lite"/>
    </source>
</evidence>
<protein>
    <recommendedName>
        <fullName evidence="4">Cellulose biosynthesis protein BcsN</fullName>
    </recommendedName>
</protein>
<sequence>MSRTASAAWPRLAPQHAVALLAWSLLTACTTASGQRADVRHLDTAFSVGDVSARTPLITVPQSGPGTLQETRLAGGLRQQITYAGTAGFADLVVVSRQAGIPRVEKPTRAGIAAELAALGGDYRVLKQPFHNAYGQIGIAVSGRCAYGWQWIDDLRGVDLGRPGLNGGPFSASLRVKHCARASASEDALVGPLLRVRLGMRDGEPARAAPRRPKVVTAAPAPAPAEPRPPRTAPASPSVAINDNRTLISLPPSGTGPAYLAPPAIQNPAQASPVSIPRPAAMGAPQQPRYLADPGPAPSEPRAVPRAQAVPSPVRPDDRSSNASGQAARGQTPPPFGW</sequence>
<dbReference type="AlphaFoldDB" id="A0A509EB69"/>
<name>A0A509EB69_9HYPH</name>
<feature type="compositionally biased region" description="Pro residues" evidence="1">
    <location>
        <begin position="221"/>
        <end position="232"/>
    </location>
</feature>
<proteinExistence type="predicted"/>
<organism evidence="2 3">
    <name type="scientific">Methylobacterium symbioticum</name>
    <dbReference type="NCBI Taxonomy" id="2584084"/>
    <lineage>
        <taxon>Bacteria</taxon>
        <taxon>Pseudomonadati</taxon>
        <taxon>Pseudomonadota</taxon>
        <taxon>Alphaproteobacteria</taxon>
        <taxon>Hyphomicrobiales</taxon>
        <taxon>Methylobacteriaceae</taxon>
        <taxon>Methylobacterium</taxon>
    </lineage>
</organism>
<dbReference type="EMBL" id="CABFPH010000022">
    <property type="protein sequence ID" value="VUD71441.1"/>
    <property type="molecule type" value="Genomic_DNA"/>
</dbReference>
<reference evidence="2 3" key="1">
    <citation type="submission" date="2019-06" db="EMBL/GenBank/DDBJ databases">
        <authorList>
            <person name="Rodrigo-Torres L."/>
            <person name="Arahal R. D."/>
            <person name="Lucena T."/>
        </authorList>
    </citation>
    <scope>NUCLEOTIDE SEQUENCE [LARGE SCALE GENOMIC DNA]</scope>
    <source>
        <strain evidence="2 3">SB0023/3</strain>
    </source>
</reference>
<evidence type="ECO:0000313" key="2">
    <source>
        <dbReference type="EMBL" id="VUD71441.1"/>
    </source>
</evidence>
<gene>
    <name evidence="2" type="ORF">MET9862_02023</name>
</gene>
<dbReference type="RefSeq" id="WP_142582870.1">
    <property type="nucleotide sequence ID" value="NZ_CABFPH010000022.1"/>
</dbReference>
<dbReference type="OrthoDB" id="7988083at2"/>
<evidence type="ECO:0000313" key="3">
    <source>
        <dbReference type="Proteomes" id="UP000410984"/>
    </source>
</evidence>
<keyword evidence="3" id="KW-1185">Reference proteome</keyword>
<dbReference type="PROSITE" id="PS51257">
    <property type="entry name" value="PROKAR_LIPOPROTEIN"/>
    <property type="match status" value="1"/>
</dbReference>
<dbReference type="Proteomes" id="UP000410984">
    <property type="component" value="Unassembled WGS sequence"/>
</dbReference>